<dbReference type="Gene3D" id="3.40.30.10">
    <property type="entry name" value="Glutaredoxin"/>
    <property type="match status" value="1"/>
</dbReference>
<evidence type="ECO:0000313" key="4">
    <source>
        <dbReference type="EMBL" id="TAA37753.1"/>
    </source>
</evidence>
<evidence type="ECO:0000313" key="3">
    <source>
        <dbReference type="EMBL" id="TAA29748.1"/>
    </source>
</evidence>
<dbReference type="SFLD" id="SFLDG01151">
    <property type="entry name" value="Main.2:_Nu-like"/>
    <property type="match status" value="1"/>
</dbReference>
<dbReference type="PROSITE" id="PS50404">
    <property type="entry name" value="GST_NTER"/>
    <property type="match status" value="1"/>
</dbReference>
<dbReference type="InterPro" id="IPR036249">
    <property type="entry name" value="Thioredoxin-like_sf"/>
</dbReference>
<dbReference type="InterPro" id="IPR010987">
    <property type="entry name" value="Glutathione-S-Trfase_C-like"/>
</dbReference>
<dbReference type="SUPFAM" id="SSF47616">
    <property type="entry name" value="GST C-terminal domain-like"/>
    <property type="match status" value="1"/>
</dbReference>
<dbReference type="SFLD" id="SFLDG00358">
    <property type="entry name" value="Main_(cytGST)"/>
    <property type="match status" value="1"/>
</dbReference>
<reference evidence="5 6" key="1">
    <citation type="submission" date="2019-02" db="EMBL/GenBank/DDBJ databases">
        <title>WGS of Pseudoxanthomonas species novum from clinical isolates.</title>
        <authorList>
            <person name="Bernier A.-M."/>
            <person name="Bernard K."/>
            <person name="Vachon A."/>
        </authorList>
    </citation>
    <scope>NUCLEOTIDE SEQUENCE [LARGE SCALE GENOMIC DNA]</scope>
    <source>
        <strain evidence="4 6">NML140781</strain>
        <strain evidence="3 5">NML171202</strain>
    </source>
</reference>
<dbReference type="PROSITE" id="PS50405">
    <property type="entry name" value="GST_CTER"/>
    <property type="match status" value="1"/>
</dbReference>
<sequence length="212" mass="23488">MGAVMTIKVYGMSSSGNCHKVRMALTLLQRPCDWVEVDSAAGQTRTPHFLAKNANGRVPILEREDGQVLAESNAILCWLAEGSALMPADPWQRAQVLAWMFFEQYSHEPYVAVARFICGWIPQDSPRHAELPRLRERAADALAVMERHLQAQAWFGAETMSIADLALFAYTHCADDGGVSLEAFPQVRAWLARMLAVDGITPMPKPPLFAHA</sequence>
<dbReference type="Proteomes" id="UP000292087">
    <property type="component" value="Unassembled WGS sequence"/>
</dbReference>
<comment type="caution">
    <text evidence="4">The sequence shown here is derived from an EMBL/GenBank/DDBJ whole genome shotgun (WGS) entry which is preliminary data.</text>
</comment>
<accession>A0A4Q8LIK8</accession>
<dbReference type="SFLD" id="SFLDS00019">
    <property type="entry name" value="Glutathione_Transferase_(cytos"/>
    <property type="match status" value="1"/>
</dbReference>
<dbReference type="Pfam" id="PF13409">
    <property type="entry name" value="GST_N_2"/>
    <property type="match status" value="1"/>
</dbReference>
<proteinExistence type="predicted"/>
<feature type="domain" description="GST N-terminal" evidence="1">
    <location>
        <begin position="5"/>
        <end position="87"/>
    </location>
</feature>
<dbReference type="Gene3D" id="1.20.1050.10">
    <property type="match status" value="1"/>
</dbReference>
<protein>
    <submittedName>
        <fullName evidence="4">Glutathione S-transferase family protein</fullName>
    </submittedName>
</protein>
<keyword evidence="4" id="KW-0808">Transferase</keyword>
<dbReference type="EMBL" id="SHMF01000001">
    <property type="protein sequence ID" value="TAA37753.1"/>
    <property type="molecule type" value="Genomic_DNA"/>
</dbReference>
<evidence type="ECO:0000259" key="1">
    <source>
        <dbReference type="PROSITE" id="PS50404"/>
    </source>
</evidence>
<feature type="domain" description="GST C-terminal" evidence="2">
    <location>
        <begin position="89"/>
        <end position="212"/>
    </location>
</feature>
<organism evidence="4 6">
    <name type="scientific">Pseudoxanthomonas winnipegensis</name>
    <dbReference type="NCBI Taxonomy" id="2480810"/>
    <lineage>
        <taxon>Bacteria</taxon>
        <taxon>Pseudomonadati</taxon>
        <taxon>Pseudomonadota</taxon>
        <taxon>Gammaproteobacteria</taxon>
        <taxon>Lysobacterales</taxon>
        <taxon>Lysobacteraceae</taxon>
        <taxon>Pseudoxanthomonas</taxon>
    </lineage>
</organism>
<dbReference type="SUPFAM" id="SSF52833">
    <property type="entry name" value="Thioredoxin-like"/>
    <property type="match status" value="1"/>
</dbReference>
<dbReference type="PANTHER" id="PTHR44051:SF2">
    <property type="entry name" value="HYPOTHETICAL GLUTATHIONE S-TRANSFERASE LIKE PROTEIN"/>
    <property type="match status" value="1"/>
</dbReference>
<dbReference type="EMBL" id="SHMB01000003">
    <property type="protein sequence ID" value="TAA29748.1"/>
    <property type="molecule type" value="Genomic_DNA"/>
</dbReference>
<dbReference type="Pfam" id="PF00043">
    <property type="entry name" value="GST_C"/>
    <property type="match status" value="1"/>
</dbReference>
<dbReference type="InterPro" id="IPR040079">
    <property type="entry name" value="Glutathione_S-Trfase"/>
</dbReference>
<dbReference type="Proteomes" id="UP000291286">
    <property type="component" value="Unassembled WGS sequence"/>
</dbReference>
<evidence type="ECO:0000259" key="2">
    <source>
        <dbReference type="PROSITE" id="PS50405"/>
    </source>
</evidence>
<gene>
    <name evidence="4" type="ORF">EA656_03585</name>
    <name evidence="3" type="ORF">EA661_09375</name>
</gene>
<dbReference type="InterPro" id="IPR004046">
    <property type="entry name" value="GST_C"/>
</dbReference>
<dbReference type="AlphaFoldDB" id="A0A4Q8LYQ9"/>
<dbReference type="InterPro" id="IPR004045">
    <property type="entry name" value="Glutathione_S-Trfase_N"/>
</dbReference>
<dbReference type="GO" id="GO:0016740">
    <property type="term" value="F:transferase activity"/>
    <property type="evidence" value="ECO:0007669"/>
    <property type="project" value="UniProtKB-KW"/>
</dbReference>
<name>A0A4Q8LYQ9_9GAMM</name>
<dbReference type="InterPro" id="IPR036282">
    <property type="entry name" value="Glutathione-S-Trfase_C_sf"/>
</dbReference>
<dbReference type="PANTHER" id="PTHR44051">
    <property type="entry name" value="GLUTATHIONE S-TRANSFERASE-RELATED"/>
    <property type="match status" value="1"/>
</dbReference>
<accession>A0A4Q8LYQ9</accession>
<dbReference type="CDD" id="cd03056">
    <property type="entry name" value="GST_N_4"/>
    <property type="match status" value="1"/>
</dbReference>
<evidence type="ECO:0000313" key="6">
    <source>
        <dbReference type="Proteomes" id="UP000292087"/>
    </source>
</evidence>
<evidence type="ECO:0000313" key="5">
    <source>
        <dbReference type="Proteomes" id="UP000291286"/>
    </source>
</evidence>